<keyword evidence="2" id="KW-1185">Reference proteome</keyword>
<gene>
    <name evidence="1" type="ORF">phiTE_086</name>
</gene>
<dbReference type="KEGG" id="vg:14515281"/>
<accession>K9L5K8</accession>
<reference evidence="2" key="1">
    <citation type="submission" date="2011-11" db="EMBL/GenBank/DDBJ databases">
        <title>Escape from toxin-antitoxin mediated abortive infection can occur by recombination within a generalized transducing phage of Pectobacterium atrosepticum.</title>
        <authorList>
            <person name="Blower T.R."/>
            <person name="Evans T.J."/>
            <person name="Przybilski R."/>
            <person name="Fineran P.C."/>
            <person name="Salmond G.P.C."/>
        </authorList>
    </citation>
    <scope>NUCLEOTIDE SEQUENCE [LARGE SCALE GENOMIC DNA]</scope>
</reference>
<dbReference type="EMBL" id="JQ015307">
    <property type="protein sequence ID" value="AEZ66252.1"/>
    <property type="molecule type" value="Genomic_DNA"/>
</dbReference>
<evidence type="ECO:0000313" key="2">
    <source>
        <dbReference type="Proteomes" id="UP000010999"/>
    </source>
</evidence>
<name>K9L5K8_9CAUD</name>
<reference evidence="1 2" key="2">
    <citation type="journal article" date="2012" name="PLoS Genet.">
        <title>Viral evasion of a bacterial suicide system by RNA-based molecular mimicry enables infectious altruism.</title>
        <authorList>
            <person name="Blower T.R."/>
            <person name="Evans T.J."/>
            <person name="Przybilski R."/>
            <person name="Fineran P.C."/>
            <person name="Salmond G.P."/>
        </authorList>
    </citation>
    <scope>NUCLEOTIDE SEQUENCE [LARGE SCALE GENOMIC DNA]</scope>
</reference>
<dbReference type="OrthoDB" id="18992at10239"/>
<dbReference type="Proteomes" id="UP000010999">
    <property type="component" value="Segment"/>
</dbReference>
<sequence length="153" mass="16851">MPRPAGIIAGLIKRNTTNQTERVKIMNATYDFSNMVVTSGDLGKARNQNNFYKAVHLVGLVDNEIKDLAEVRFYGTGKTNTAILWIHSPILGLYGSEFGKAGGYGYNREDAAFQEATRKIGINGNGYHTPRDFFEALAKYLGVAVYSVIESHA</sequence>
<dbReference type="RefSeq" id="YP_007392548.1">
    <property type="nucleotide sequence ID" value="NC_020201.1"/>
</dbReference>
<proteinExistence type="predicted"/>
<dbReference type="GeneID" id="14515281"/>
<organism evidence="1 2">
    <name type="scientific">Pectobacterium phage phiTE</name>
    <dbReference type="NCBI Taxonomy" id="1116482"/>
    <lineage>
        <taxon>Viruses</taxon>
        <taxon>Duplodnaviria</taxon>
        <taxon>Heunggongvirae</taxon>
        <taxon>Uroviricota</taxon>
        <taxon>Caudoviricetes</taxon>
        <taxon>Vequintavirinae</taxon>
        <taxon>Certrevirus</taxon>
        <taxon>Certrevirus phiTE</taxon>
    </lineage>
</organism>
<evidence type="ECO:0000313" key="1">
    <source>
        <dbReference type="EMBL" id="AEZ66252.1"/>
    </source>
</evidence>
<protein>
    <submittedName>
        <fullName evidence="1">Uncharacterized protein</fullName>
    </submittedName>
</protein>